<accession>A0A5J6T8S9</accession>
<reference evidence="1 2" key="1">
    <citation type="submission" date="2019-08" db="EMBL/GenBank/DDBJ databases">
        <title>The complete genome sequence of Klebsiella phage fHe-Kpn01 and the discovery of three toxic proteins encoded in its genome.</title>
        <authorList>
            <person name="Spruit C.M."/>
            <person name="Wicklund A."/>
            <person name="Skurnik M."/>
            <person name="Pajunen M.I."/>
        </authorList>
    </citation>
    <scope>NUCLEOTIDE SEQUENCE [LARGE SCALE GENOMIC DNA]</scope>
</reference>
<protein>
    <submittedName>
        <fullName evidence="1">Uncharacterized protein</fullName>
    </submittedName>
</protein>
<dbReference type="Proteomes" id="UP000325717">
    <property type="component" value="Segment"/>
</dbReference>
<evidence type="ECO:0000313" key="2">
    <source>
        <dbReference type="Proteomes" id="UP000325717"/>
    </source>
</evidence>
<dbReference type="InterPro" id="IPR009329">
    <property type="entry name" value="DUF987"/>
</dbReference>
<keyword evidence="2" id="KW-1185">Reference proteome</keyword>
<organism evidence="1 2">
    <name type="scientific">Klebsiella phage vB_KpnP_fHeKpn01</name>
    <dbReference type="NCBI Taxonomy" id="2650665"/>
    <lineage>
        <taxon>Viruses</taxon>
        <taxon>Duplodnaviria</taxon>
        <taxon>Heunggongvirae</taxon>
        <taxon>Uroviricota</taxon>
        <taxon>Caudoviricetes</taxon>
        <taxon>Autographivirales</taxon>
        <taxon>Autoscriptoviridae</taxon>
        <taxon>Slopekvirinae</taxon>
        <taxon>Drulisvirus</taxon>
        <taxon>Drulisvirus fHeKpn01</taxon>
    </lineage>
</organism>
<dbReference type="Pfam" id="PF06174">
    <property type="entry name" value="DUF987"/>
    <property type="match status" value="1"/>
</dbReference>
<evidence type="ECO:0000313" key="1">
    <source>
        <dbReference type="EMBL" id="QFG06555.1"/>
    </source>
</evidence>
<gene>
    <name evidence="1" type="ORF">fHeKpn01_gp08</name>
</gene>
<proteinExistence type="predicted"/>
<name>A0A5J6T8S9_9CAUD</name>
<sequence>MKVLKFIRKSEALRIADANPGAIKCPYCTGKYDPMPARFLCEEVKVSDDVVAVYAERRYGSFGPYTKLMCVRLVSGGGA</sequence>
<dbReference type="EMBL" id="MN380459">
    <property type="protein sequence ID" value="QFG06555.1"/>
    <property type="molecule type" value="Genomic_DNA"/>
</dbReference>